<dbReference type="GO" id="GO:0005840">
    <property type="term" value="C:ribosome"/>
    <property type="evidence" value="ECO:0007669"/>
    <property type="project" value="UniProtKB-KW"/>
</dbReference>
<dbReference type="CDD" id="cd00432">
    <property type="entry name" value="Ribosomal_L18_L5e"/>
    <property type="match status" value="1"/>
</dbReference>
<evidence type="ECO:0000256" key="7">
    <source>
        <dbReference type="HAMAP-Rule" id="MF_01337"/>
    </source>
</evidence>
<dbReference type="FunFam" id="3.30.420.100:FF:000001">
    <property type="entry name" value="50S ribosomal protein L18"/>
    <property type="match status" value="1"/>
</dbReference>
<keyword evidence="4 7" id="KW-0689">Ribosomal protein</keyword>
<dbReference type="SUPFAM" id="SSF53137">
    <property type="entry name" value="Translational machinery components"/>
    <property type="match status" value="1"/>
</dbReference>
<dbReference type="PANTHER" id="PTHR12899:SF3">
    <property type="entry name" value="LARGE RIBOSOMAL SUBUNIT PROTEIN UL18M"/>
    <property type="match status" value="1"/>
</dbReference>
<dbReference type="InterPro" id="IPR004389">
    <property type="entry name" value="Ribosomal_uL18_bac-type"/>
</dbReference>
<organism evidence="8 9">
    <name type="scientific">Candidatus Uhrbacteria bacterium RIFCSPHIGHO2_12_FULL_57_11</name>
    <dbReference type="NCBI Taxonomy" id="1802398"/>
    <lineage>
        <taxon>Bacteria</taxon>
        <taxon>Candidatus Uhriibacteriota</taxon>
    </lineage>
</organism>
<reference evidence="8 9" key="1">
    <citation type="journal article" date="2016" name="Nat. Commun.">
        <title>Thousands of microbial genomes shed light on interconnected biogeochemical processes in an aquifer system.</title>
        <authorList>
            <person name="Anantharaman K."/>
            <person name="Brown C.T."/>
            <person name="Hug L.A."/>
            <person name="Sharon I."/>
            <person name="Castelle C.J."/>
            <person name="Probst A.J."/>
            <person name="Thomas B.C."/>
            <person name="Singh A."/>
            <person name="Wilkins M.J."/>
            <person name="Karaoz U."/>
            <person name="Brodie E.L."/>
            <person name="Williams K.H."/>
            <person name="Hubbard S.S."/>
            <person name="Banfield J.F."/>
        </authorList>
    </citation>
    <scope>NUCLEOTIDE SEQUENCE [LARGE SCALE GENOMIC DNA]</scope>
</reference>
<keyword evidence="5 7" id="KW-0687">Ribonucleoprotein</keyword>
<dbReference type="PANTHER" id="PTHR12899">
    <property type="entry name" value="39S RIBOSOMAL PROTEIN L18, MITOCHONDRIAL"/>
    <property type="match status" value="1"/>
</dbReference>
<gene>
    <name evidence="7" type="primary">rplR</name>
    <name evidence="8" type="ORF">A3F28_04105</name>
</gene>
<dbReference type="HAMAP" id="MF_01337_B">
    <property type="entry name" value="Ribosomal_uL18_B"/>
    <property type="match status" value="1"/>
</dbReference>
<dbReference type="Proteomes" id="UP000176598">
    <property type="component" value="Unassembled WGS sequence"/>
</dbReference>
<evidence type="ECO:0000313" key="8">
    <source>
        <dbReference type="EMBL" id="OGL78545.1"/>
    </source>
</evidence>
<proteinExistence type="inferred from homology"/>
<comment type="caution">
    <text evidence="8">The sequence shown here is derived from an EMBL/GenBank/DDBJ whole genome shotgun (WGS) entry which is preliminary data.</text>
</comment>
<dbReference type="GO" id="GO:0008097">
    <property type="term" value="F:5S rRNA binding"/>
    <property type="evidence" value="ECO:0007669"/>
    <property type="project" value="TreeGrafter"/>
</dbReference>
<dbReference type="Gene3D" id="3.30.420.100">
    <property type="match status" value="1"/>
</dbReference>
<dbReference type="GO" id="GO:1990904">
    <property type="term" value="C:ribonucleoprotein complex"/>
    <property type="evidence" value="ECO:0007669"/>
    <property type="project" value="UniProtKB-KW"/>
</dbReference>
<evidence type="ECO:0000256" key="4">
    <source>
        <dbReference type="ARBA" id="ARBA00022980"/>
    </source>
</evidence>
<protein>
    <recommendedName>
        <fullName evidence="6 7">Large ribosomal subunit protein uL18</fullName>
    </recommendedName>
</protein>
<dbReference type="EMBL" id="MGEG01000032">
    <property type="protein sequence ID" value="OGL78545.1"/>
    <property type="molecule type" value="Genomic_DNA"/>
</dbReference>
<dbReference type="AlphaFoldDB" id="A0A1F7UJW9"/>
<dbReference type="NCBIfam" id="TIGR00060">
    <property type="entry name" value="L18_bact"/>
    <property type="match status" value="1"/>
</dbReference>
<dbReference type="GO" id="GO:0003735">
    <property type="term" value="F:structural constituent of ribosome"/>
    <property type="evidence" value="ECO:0007669"/>
    <property type="project" value="InterPro"/>
</dbReference>
<dbReference type="InterPro" id="IPR057268">
    <property type="entry name" value="Ribosomal_L18"/>
</dbReference>
<dbReference type="GO" id="GO:0005737">
    <property type="term" value="C:cytoplasm"/>
    <property type="evidence" value="ECO:0007669"/>
    <property type="project" value="UniProtKB-ARBA"/>
</dbReference>
<evidence type="ECO:0000256" key="2">
    <source>
        <dbReference type="ARBA" id="ARBA00022730"/>
    </source>
</evidence>
<keyword evidence="2 7" id="KW-0699">rRNA-binding</keyword>
<comment type="subunit">
    <text evidence="7">Part of the 50S ribosomal subunit; part of the 5S rRNA/L5/L18/L25 subcomplex. Contacts the 5S and 23S rRNAs.</text>
</comment>
<evidence type="ECO:0000256" key="6">
    <source>
        <dbReference type="ARBA" id="ARBA00035197"/>
    </source>
</evidence>
<comment type="similarity">
    <text evidence="1 7">Belongs to the universal ribosomal protein uL18 family.</text>
</comment>
<dbReference type="InterPro" id="IPR005484">
    <property type="entry name" value="Ribosomal_uL18_bac/plant/anim"/>
</dbReference>
<keyword evidence="3 7" id="KW-0694">RNA-binding</keyword>
<name>A0A1F7UJW9_9BACT</name>
<sequence length="127" mass="13868">MKVKNSHRAKRLSRERRHRRVRAKVFGTADRPRLSVYRSLDHLWMQLIDDAAGRTLVSASDLELGKKKPSVEGLTARVAAAFVTGEALGKKAVAKGITTVVFDRGGFAFHGRIKAAAEGARAAGLKF</sequence>
<evidence type="ECO:0000256" key="1">
    <source>
        <dbReference type="ARBA" id="ARBA00007116"/>
    </source>
</evidence>
<dbReference type="GO" id="GO:0006412">
    <property type="term" value="P:translation"/>
    <property type="evidence" value="ECO:0007669"/>
    <property type="project" value="UniProtKB-UniRule"/>
</dbReference>
<evidence type="ECO:0000256" key="5">
    <source>
        <dbReference type="ARBA" id="ARBA00023274"/>
    </source>
</evidence>
<dbReference type="Pfam" id="PF00861">
    <property type="entry name" value="Ribosomal_L18p"/>
    <property type="match status" value="1"/>
</dbReference>
<evidence type="ECO:0000256" key="3">
    <source>
        <dbReference type="ARBA" id="ARBA00022884"/>
    </source>
</evidence>
<evidence type="ECO:0000313" key="9">
    <source>
        <dbReference type="Proteomes" id="UP000176598"/>
    </source>
</evidence>
<accession>A0A1F7UJW9</accession>
<comment type="function">
    <text evidence="7">This is one of the proteins that bind and probably mediate the attachment of the 5S RNA into the large ribosomal subunit, where it forms part of the central protuberance.</text>
</comment>